<organism evidence="2 3">
    <name type="scientific">Sulfoacidibacillus ferrooxidans</name>
    <dbReference type="NCBI Taxonomy" id="2005001"/>
    <lineage>
        <taxon>Bacteria</taxon>
        <taxon>Bacillati</taxon>
        <taxon>Bacillota</taxon>
        <taxon>Bacilli</taxon>
        <taxon>Bacillales</taxon>
        <taxon>Alicyclobacillaceae</taxon>
        <taxon>Sulfoacidibacillus</taxon>
    </lineage>
</organism>
<dbReference type="InterPro" id="IPR050471">
    <property type="entry name" value="AB_hydrolase"/>
</dbReference>
<dbReference type="SUPFAM" id="SSF53474">
    <property type="entry name" value="alpha/beta-Hydrolases"/>
    <property type="match status" value="1"/>
</dbReference>
<comment type="caution">
    <text evidence="2">The sequence shown here is derived from an EMBL/GenBank/DDBJ whole genome shotgun (WGS) entry which is preliminary data.</text>
</comment>
<keyword evidence="2" id="KW-0575">Peroxidase</keyword>
<dbReference type="RefSeq" id="WP_241711789.1">
    <property type="nucleotide sequence ID" value="NZ_JALBUF010000001.1"/>
</dbReference>
<dbReference type="InterPro" id="IPR000073">
    <property type="entry name" value="AB_hydrolase_1"/>
</dbReference>
<dbReference type="PRINTS" id="PR00412">
    <property type="entry name" value="EPOXHYDRLASE"/>
</dbReference>
<dbReference type="Proteomes" id="UP001139263">
    <property type="component" value="Unassembled WGS sequence"/>
</dbReference>
<evidence type="ECO:0000313" key="3">
    <source>
        <dbReference type="Proteomes" id="UP001139263"/>
    </source>
</evidence>
<proteinExistence type="predicted"/>
<accession>A0A9X1V6H4</accession>
<dbReference type="Gene3D" id="3.40.50.1820">
    <property type="entry name" value="alpha/beta hydrolase"/>
    <property type="match status" value="1"/>
</dbReference>
<reference evidence="2" key="1">
    <citation type="submission" date="2022-03" db="EMBL/GenBank/DDBJ databases">
        <title>Draft Genome Sequence of Firmicute Strain S0AB, a Heterotrophic Iron/Sulfur-Oxidizing Extreme Acidophile.</title>
        <authorList>
            <person name="Vergara E."/>
            <person name="Pakostova E."/>
            <person name="Johnson D.B."/>
            <person name="Holmes D.S."/>
        </authorList>
    </citation>
    <scope>NUCLEOTIDE SEQUENCE</scope>
    <source>
        <strain evidence="2">S0AB</strain>
    </source>
</reference>
<feature type="domain" description="AB hydrolase-1" evidence="1">
    <location>
        <begin position="21"/>
        <end position="250"/>
    </location>
</feature>
<dbReference type="PANTHER" id="PTHR43433">
    <property type="entry name" value="HYDROLASE, ALPHA/BETA FOLD FAMILY PROTEIN"/>
    <property type="match status" value="1"/>
</dbReference>
<dbReference type="AlphaFoldDB" id="A0A9X1V6H4"/>
<evidence type="ECO:0000313" key="2">
    <source>
        <dbReference type="EMBL" id="MCI0182174.1"/>
    </source>
</evidence>
<dbReference type="PRINTS" id="PR00111">
    <property type="entry name" value="ABHYDROLASE"/>
</dbReference>
<name>A0A9X1V6H4_9BACL</name>
<dbReference type="Pfam" id="PF00561">
    <property type="entry name" value="Abhydrolase_1"/>
    <property type="match status" value="1"/>
</dbReference>
<gene>
    <name evidence="2" type="primary">bpoC</name>
    <name evidence="2" type="ORF">MM817_00430</name>
</gene>
<sequence>MPIAKVRDMEMFYEEHGTGDPLLLIMGLGGNLDWWGDPFLQALAVHYRVIAFDNRGVGRSQQVETGYTIAEFADDSVALLDALHIPQAHILGISMGGMIAQEIALQHPEHVVKLILVATNCGGRMAIPAESHVLEMLDRRNTTVEESKSRLMQVLFPHDFIESNADFIHENWKQVTKKPTADVTFGRQLLAIRAWSSCDRLSQLSMPTLIVHGSADILIPPANAKLLAQHIAHATLQLIEGAGHGINAQKPIETAKVIVDFLQ</sequence>
<dbReference type="InterPro" id="IPR000639">
    <property type="entry name" value="Epox_hydrolase-like"/>
</dbReference>
<dbReference type="EC" id="1.11.1.18" evidence="2"/>
<keyword evidence="2" id="KW-0560">Oxidoreductase</keyword>
<keyword evidence="3" id="KW-1185">Reference proteome</keyword>
<dbReference type="GO" id="GO:0019806">
    <property type="term" value="F:bromide peroxidase activity"/>
    <property type="evidence" value="ECO:0007669"/>
    <property type="project" value="UniProtKB-EC"/>
</dbReference>
<evidence type="ECO:0000259" key="1">
    <source>
        <dbReference type="Pfam" id="PF00561"/>
    </source>
</evidence>
<dbReference type="EMBL" id="JALBUF010000001">
    <property type="protein sequence ID" value="MCI0182174.1"/>
    <property type="molecule type" value="Genomic_DNA"/>
</dbReference>
<protein>
    <submittedName>
        <fullName evidence="2">Non-heme bromoperoxidase BpoC</fullName>
        <ecNumber evidence="2">1.11.1.18</ecNumber>
    </submittedName>
</protein>
<dbReference type="PANTHER" id="PTHR43433:SF5">
    <property type="entry name" value="AB HYDROLASE-1 DOMAIN-CONTAINING PROTEIN"/>
    <property type="match status" value="1"/>
</dbReference>
<dbReference type="InterPro" id="IPR029058">
    <property type="entry name" value="AB_hydrolase_fold"/>
</dbReference>